<evidence type="ECO:0000313" key="1">
    <source>
        <dbReference type="EMBL" id="MBB4618995.1"/>
    </source>
</evidence>
<sequence>MRQIDPISVAEEHKRITQQADALKRRGSAALALGWFSDHALSKSGSGPRVPITSGVLPDQLRPIADATANVEHVRPYLTRAFREAHRSIIERAIELAQADFEQKEPQA</sequence>
<dbReference type="Proteomes" id="UP000574769">
    <property type="component" value="Unassembled WGS sequence"/>
</dbReference>
<accession>A0A7W7F135</accession>
<proteinExistence type="predicted"/>
<evidence type="ECO:0000313" key="2">
    <source>
        <dbReference type="Proteomes" id="UP000574769"/>
    </source>
</evidence>
<reference evidence="1 2" key="1">
    <citation type="submission" date="2020-08" db="EMBL/GenBank/DDBJ databases">
        <title>Genomic Encyclopedia of Type Strains, Phase IV (KMG-IV): sequencing the most valuable type-strain genomes for metagenomic binning, comparative biology and taxonomic classification.</title>
        <authorList>
            <person name="Goeker M."/>
        </authorList>
    </citation>
    <scope>NUCLEOTIDE SEQUENCE [LARGE SCALE GENOMIC DNA]</scope>
    <source>
        <strain evidence="1 2">DSM 15867</strain>
    </source>
</reference>
<gene>
    <name evidence="1" type="ORF">GGQ96_003145</name>
</gene>
<dbReference type="RefSeq" id="WP_184116403.1">
    <property type="nucleotide sequence ID" value="NZ_JACHNY010000007.1"/>
</dbReference>
<protein>
    <submittedName>
        <fullName evidence="1">Uncharacterized protein</fullName>
    </submittedName>
</protein>
<dbReference type="EMBL" id="JACHNY010000007">
    <property type="protein sequence ID" value="MBB4618995.1"/>
    <property type="molecule type" value="Genomic_DNA"/>
</dbReference>
<organism evidence="1 2">
    <name type="scientific">Sphingomonas abaci</name>
    <dbReference type="NCBI Taxonomy" id="237611"/>
    <lineage>
        <taxon>Bacteria</taxon>
        <taxon>Pseudomonadati</taxon>
        <taxon>Pseudomonadota</taxon>
        <taxon>Alphaproteobacteria</taxon>
        <taxon>Sphingomonadales</taxon>
        <taxon>Sphingomonadaceae</taxon>
        <taxon>Sphingomonas</taxon>
    </lineage>
</organism>
<keyword evidence="2" id="KW-1185">Reference proteome</keyword>
<dbReference type="AlphaFoldDB" id="A0A7W7F135"/>
<name>A0A7W7F135_9SPHN</name>
<comment type="caution">
    <text evidence="1">The sequence shown here is derived from an EMBL/GenBank/DDBJ whole genome shotgun (WGS) entry which is preliminary data.</text>
</comment>